<dbReference type="GO" id="GO:0000462">
    <property type="term" value="P:maturation of SSU-rRNA from tricistronic rRNA transcript (SSU-rRNA, 5.8S rRNA, LSU-rRNA)"/>
    <property type="evidence" value="ECO:0007669"/>
    <property type="project" value="TreeGrafter"/>
</dbReference>
<dbReference type="GO" id="GO:0005730">
    <property type="term" value="C:nucleolus"/>
    <property type="evidence" value="ECO:0007669"/>
    <property type="project" value="UniProtKB-SubCell"/>
</dbReference>
<dbReference type="Pfam" id="PF10153">
    <property type="entry name" value="Efg1"/>
    <property type="match status" value="1"/>
</dbReference>
<dbReference type="EMBL" id="JASFZW010000005">
    <property type="protein sequence ID" value="KAK2078024.1"/>
    <property type="molecule type" value="Genomic_DNA"/>
</dbReference>
<keyword evidence="11" id="KW-1185">Reference proteome</keyword>
<evidence type="ECO:0000256" key="1">
    <source>
        <dbReference type="ARBA" id="ARBA00004604"/>
    </source>
</evidence>
<evidence type="ECO:0000313" key="10">
    <source>
        <dbReference type="EMBL" id="KAK2078024.1"/>
    </source>
</evidence>
<organism evidence="10 11">
    <name type="scientific">Prototheca wickerhamii</name>
    <dbReference type="NCBI Taxonomy" id="3111"/>
    <lineage>
        <taxon>Eukaryota</taxon>
        <taxon>Viridiplantae</taxon>
        <taxon>Chlorophyta</taxon>
        <taxon>core chlorophytes</taxon>
        <taxon>Trebouxiophyceae</taxon>
        <taxon>Chlorellales</taxon>
        <taxon>Chlorellaceae</taxon>
        <taxon>Prototheca</taxon>
    </lineage>
</organism>
<evidence type="ECO:0000256" key="7">
    <source>
        <dbReference type="ARBA" id="ARBA00023242"/>
    </source>
</evidence>
<gene>
    <name evidence="10" type="ORF">QBZ16_003892</name>
</gene>
<comment type="similarity">
    <text evidence="2">Belongs to the EFG1 family.</text>
</comment>
<feature type="compositionally biased region" description="Basic and acidic residues" evidence="9">
    <location>
        <begin position="20"/>
        <end position="30"/>
    </location>
</feature>
<evidence type="ECO:0000256" key="5">
    <source>
        <dbReference type="ARBA" id="ARBA00022552"/>
    </source>
</evidence>
<proteinExistence type="inferred from homology"/>
<dbReference type="InterPro" id="IPR050786">
    <property type="entry name" value="EFG1_rRNA-proc"/>
</dbReference>
<evidence type="ECO:0000256" key="3">
    <source>
        <dbReference type="ARBA" id="ARBA00018689"/>
    </source>
</evidence>
<feature type="region of interest" description="Disordered" evidence="9">
    <location>
        <begin position="1"/>
        <end position="43"/>
    </location>
</feature>
<evidence type="ECO:0000256" key="4">
    <source>
        <dbReference type="ARBA" id="ARBA00019827"/>
    </source>
</evidence>
<feature type="region of interest" description="Disordered" evidence="9">
    <location>
        <begin position="217"/>
        <end position="285"/>
    </location>
</feature>
<protein>
    <recommendedName>
        <fullName evidence="3">rRNA-processing protein EFG1</fullName>
    </recommendedName>
    <alternativeName>
        <fullName evidence="4">rRNA-processing protein efg1</fullName>
    </alternativeName>
</protein>
<keyword evidence="7" id="KW-0539">Nucleus</keyword>
<evidence type="ECO:0000256" key="9">
    <source>
        <dbReference type="SAM" id="MobiDB-lite"/>
    </source>
</evidence>
<evidence type="ECO:0000256" key="6">
    <source>
        <dbReference type="ARBA" id="ARBA00023054"/>
    </source>
</evidence>
<comment type="subcellular location">
    <subcellularLocation>
        <location evidence="1">Nucleus</location>
        <location evidence="1">Nucleolus</location>
    </subcellularLocation>
</comment>
<dbReference type="InterPro" id="IPR019310">
    <property type="entry name" value="Efg1"/>
</dbReference>
<dbReference type="PANTHER" id="PTHR33911">
    <property type="entry name" value="RRNA-PROCESSING PROTEIN EFG1"/>
    <property type="match status" value="1"/>
</dbReference>
<reference evidence="10" key="1">
    <citation type="submission" date="2021-01" db="EMBL/GenBank/DDBJ databases">
        <authorList>
            <person name="Eckstrom K.M.E."/>
        </authorList>
    </citation>
    <scope>NUCLEOTIDE SEQUENCE</scope>
    <source>
        <strain evidence="10">UVCC 0001</strain>
    </source>
</reference>
<dbReference type="Proteomes" id="UP001255856">
    <property type="component" value="Unassembled WGS sequence"/>
</dbReference>
<dbReference type="AlphaFoldDB" id="A0AAD9IJ06"/>
<name>A0AAD9IJ06_PROWI</name>
<evidence type="ECO:0000256" key="2">
    <source>
        <dbReference type="ARBA" id="ARBA00006916"/>
    </source>
</evidence>
<comment type="caution">
    <text evidence="10">The sequence shown here is derived from an EMBL/GenBank/DDBJ whole genome shotgun (WGS) entry which is preliminary data.</text>
</comment>
<evidence type="ECO:0000313" key="11">
    <source>
        <dbReference type="Proteomes" id="UP001255856"/>
    </source>
</evidence>
<evidence type="ECO:0000256" key="8">
    <source>
        <dbReference type="SAM" id="Coils"/>
    </source>
</evidence>
<dbReference type="GO" id="GO:0030688">
    <property type="term" value="C:preribosome, small subunit precursor"/>
    <property type="evidence" value="ECO:0007669"/>
    <property type="project" value="TreeGrafter"/>
</dbReference>
<keyword evidence="6 8" id="KW-0175">Coiled coil</keyword>
<accession>A0AAD9IJ06</accession>
<dbReference type="PANTHER" id="PTHR33911:SF1">
    <property type="entry name" value="RRNA-PROCESSING PROTEIN EFG1"/>
    <property type="match status" value="1"/>
</dbReference>
<keyword evidence="5" id="KW-0698">rRNA processing</keyword>
<feature type="coiled-coil region" evidence="8">
    <location>
        <begin position="64"/>
        <end position="122"/>
    </location>
</feature>
<feature type="compositionally biased region" description="Basic and acidic residues" evidence="9">
    <location>
        <begin position="229"/>
        <end position="242"/>
    </location>
</feature>
<sequence length="285" mass="32085">MAKPAGGPASKARAPFKKRTFQDHRTKDGNSVHAPVAKKGLPVKQQIRNVKRLLAREGIPEDMRRNQETKLAQLEKELEAHELKMRAREYKKRYRRVRHVETVKLQRRLAQARRALHDAASEEERTAAEERVRLALLDLEYVEHFPPAEKYISILVEPEDPEQRQHVLAERVRLRALAAARAAEATLLTEAHEGRPTLGRASAAAAAPQGAADEDDFFLLSESASEAEAPAKPRPAAERQAERPAQPQLRIKPPRPPKRAPEPPAAQPQRTRAEGGRKRRKRADA</sequence>